<name>A0AAV2HBI8_LYMST</name>
<accession>A0AAV2HBI8</accession>
<dbReference type="EMBL" id="CAXITT010000080">
    <property type="protein sequence ID" value="CAL1531060.1"/>
    <property type="molecule type" value="Genomic_DNA"/>
</dbReference>
<evidence type="ECO:0000313" key="3">
    <source>
        <dbReference type="Proteomes" id="UP001497497"/>
    </source>
</evidence>
<evidence type="ECO:0000256" key="1">
    <source>
        <dbReference type="SAM" id="MobiDB-lite"/>
    </source>
</evidence>
<organism evidence="2 3">
    <name type="scientific">Lymnaea stagnalis</name>
    <name type="common">Great pond snail</name>
    <name type="synonym">Helix stagnalis</name>
    <dbReference type="NCBI Taxonomy" id="6523"/>
    <lineage>
        <taxon>Eukaryota</taxon>
        <taxon>Metazoa</taxon>
        <taxon>Spiralia</taxon>
        <taxon>Lophotrochozoa</taxon>
        <taxon>Mollusca</taxon>
        <taxon>Gastropoda</taxon>
        <taxon>Heterobranchia</taxon>
        <taxon>Euthyneura</taxon>
        <taxon>Panpulmonata</taxon>
        <taxon>Hygrophila</taxon>
        <taxon>Lymnaeoidea</taxon>
        <taxon>Lymnaeidae</taxon>
        <taxon>Lymnaea</taxon>
    </lineage>
</organism>
<feature type="region of interest" description="Disordered" evidence="1">
    <location>
        <begin position="71"/>
        <end position="153"/>
    </location>
</feature>
<protein>
    <submittedName>
        <fullName evidence="2">Uncharacterized protein</fullName>
    </submittedName>
</protein>
<feature type="non-terminal residue" evidence="2">
    <location>
        <position position="1"/>
    </location>
</feature>
<evidence type="ECO:0000313" key="2">
    <source>
        <dbReference type="EMBL" id="CAL1531060.1"/>
    </source>
</evidence>
<comment type="caution">
    <text evidence="2">The sequence shown here is derived from an EMBL/GenBank/DDBJ whole genome shotgun (WGS) entry which is preliminary data.</text>
</comment>
<keyword evidence="3" id="KW-1185">Reference proteome</keyword>
<dbReference type="Proteomes" id="UP001497497">
    <property type="component" value="Unassembled WGS sequence"/>
</dbReference>
<feature type="compositionally biased region" description="Basic and acidic residues" evidence="1">
    <location>
        <begin position="140"/>
        <end position="153"/>
    </location>
</feature>
<dbReference type="AlphaFoldDB" id="A0AAV2HBI8"/>
<feature type="compositionally biased region" description="Basic and acidic residues" evidence="1">
    <location>
        <begin position="80"/>
        <end position="114"/>
    </location>
</feature>
<feature type="non-terminal residue" evidence="2">
    <location>
        <position position="153"/>
    </location>
</feature>
<gene>
    <name evidence="2" type="ORF">GSLYS_00005185001</name>
</gene>
<proteinExistence type="predicted"/>
<sequence length="153" mass="17677">ENGVTENKDLTLDQALKHKNKNSINDFDKISLTLKNDKHTKLDRNSSTGMYDNIMVATGFDNMKVGEAPHTLSKYTPLEGPHDDILKCPHNDTREEQHENSNEDPQKKDERNNEYEDGDNDEDCDNDEDDYNQSSEEELFETKKDVSLRKEDL</sequence>
<feature type="compositionally biased region" description="Acidic residues" evidence="1">
    <location>
        <begin position="115"/>
        <end position="139"/>
    </location>
</feature>
<reference evidence="2 3" key="1">
    <citation type="submission" date="2024-04" db="EMBL/GenBank/DDBJ databases">
        <authorList>
            <consortium name="Genoscope - CEA"/>
            <person name="William W."/>
        </authorList>
    </citation>
    <scope>NUCLEOTIDE SEQUENCE [LARGE SCALE GENOMIC DNA]</scope>
</reference>